<dbReference type="InterPro" id="IPR038729">
    <property type="entry name" value="Rad50/SbcC_AAA"/>
</dbReference>
<evidence type="ECO:0000313" key="3">
    <source>
        <dbReference type="EMBL" id="KUG17357.1"/>
    </source>
</evidence>
<name>A0A0W8F904_9ZZZZ</name>
<reference evidence="3" key="1">
    <citation type="journal article" date="2015" name="Proc. Natl. Acad. Sci. U.S.A.">
        <title>Networks of energetic and metabolic interactions define dynamics in microbial communities.</title>
        <authorList>
            <person name="Embree M."/>
            <person name="Liu J.K."/>
            <person name="Al-Bassam M.M."/>
            <person name="Zengler K."/>
        </authorList>
    </citation>
    <scope>NUCLEOTIDE SEQUENCE</scope>
</reference>
<dbReference type="EMBL" id="LNQE01001447">
    <property type="protein sequence ID" value="KUG17357.1"/>
    <property type="molecule type" value="Genomic_DNA"/>
</dbReference>
<sequence length="1059" mass="120564">MHLNRLFMHNFKKFRRAEVEFQDGLTGIVGGNGAGKSTIVEAIAWSLYGSRASSIKRDFIRNSRAGDAETVEVKLSLSLGKRELDIYRSMKGKNMSPEAFLFLDGQRIAAGTKEVDQRLEDILKISYQDFMKTFYARQKDLDNLLKEGGMGKREYLLKLLGLEDIKESALEQIKSDRSSLEDQRSRLAGALGEIGEVQARLMEASREISFVREGLVEGERCEAQLLGEKDLRLMELDVLNQKMNSYGILAERASRLQEEARSLEVLVARDEGRLKEIEASKRLLEKIGPALDRLTGVLSRLELLEPRRNLYEEISRKIAVAKSRLEGDRAALEKDEKRLVQLEGDRARLDELLPQEEDYKEVQELLARLEELRERYAKISLSQKEDAIRLQGARSNLVRADRSIEDLQRASARYEELWPAIEEEKRLKVEQTKLSGEKERQRELDLLESQKKALAGRIAALREAAAKIRENLLGLGDLEEREEQLRRQDKDLDSLGSELNNALADLRGSLKVQENTYLENERALKKVSTLGREGLCPTCERPIEGQRDLLLGKYQSALAQAQEEREKLKGLAGSLTEKIEGVASSRSRLAGAFEDLNAKKSLRSALQADMRNADLQIKEATEEMEGIMAMVGSFGPVSFDAKRLQDVEAALTKLAPMAEECQGLAVRKEELPRRVLEREAIKEEIETLAKRGEHLEEQIRELGYSESQYIEAKRLWESCKFPHEQFITLLERTKEIPALEEKIALQRSEIEKASRSLVELERSVKDLGFDPEEYSSLLAERKRLAQAEEEANKIKIRLALEPEVKEKLAESQGALEARQLDIARIRAEMESLAYSQRTHEMAKLALAEAERNLVASQKELSDKRIRLGVLEAELARLKEEEKRKKEHEKRLEETSRKLEVVEMTRGLVNDFMDQVLIRVKNDIAKAASEILEEVSGKYSLLKIDDDFNIQVEDGGNYYPISRYSGGEIDMIAVSVRVAISEYLMRFGPDGESYSFLILDEVFGSQDIEHREKMIQMLRSLEERFPQIIAISHISDVQGQFDNTLLVVEDELGNSRVEAI</sequence>
<accession>A0A0W8F904</accession>
<dbReference type="InterPro" id="IPR027417">
    <property type="entry name" value="P-loop_NTPase"/>
</dbReference>
<dbReference type="SUPFAM" id="SSF75712">
    <property type="entry name" value="Rad50 coiled-coil Zn hook"/>
    <property type="match status" value="1"/>
</dbReference>
<dbReference type="PANTHER" id="PTHR32114">
    <property type="entry name" value="ABC TRANSPORTER ABCH.3"/>
    <property type="match status" value="1"/>
</dbReference>
<keyword evidence="1" id="KW-0175">Coiled coil</keyword>
<comment type="caution">
    <text evidence="3">The sequence shown here is derived from an EMBL/GenBank/DDBJ whole genome shotgun (WGS) entry which is preliminary data.</text>
</comment>
<feature type="domain" description="Rad50/SbcC-type AAA" evidence="2">
    <location>
        <begin position="5"/>
        <end position="201"/>
    </location>
</feature>
<feature type="coiled-coil region" evidence="1">
    <location>
        <begin position="332"/>
        <end position="417"/>
    </location>
</feature>
<gene>
    <name evidence="3" type="ORF">ASZ90_012957</name>
</gene>
<dbReference type="PANTHER" id="PTHR32114:SF2">
    <property type="entry name" value="ABC TRANSPORTER ABCH.3"/>
    <property type="match status" value="1"/>
</dbReference>
<proteinExistence type="predicted"/>
<feature type="coiled-coil region" evidence="1">
    <location>
        <begin position="444"/>
        <end position="498"/>
    </location>
</feature>
<feature type="coiled-coil region" evidence="1">
    <location>
        <begin position="603"/>
        <end position="630"/>
    </location>
</feature>
<dbReference type="Pfam" id="PF13476">
    <property type="entry name" value="AAA_23"/>
    <property type="match status" value="1"/>
</dbReference>
<dbReference type="AlphaFoldDB" id="A0A0W8F904"/>
<evidence type="ECO:0000259" key="2">
    <source>
        <dbReference type="Pfam" id="PF13476"/>
    </source>
</evidence>
<feature type="coiled-coil region" evidence="1">
    <location>
        <begin position="736"/>
        <end position="797"/>
    </location>
</feature>
<dbReference type="GO" id="GO:0006302">
    <property type="term" value="P:double-strand break repair"/>
    <property type="evidence" value="ECO:0007669"/>
    <property type="project" value="InterPro"/>
</dbReference>
<evidence type="ECO:0000256" key="1">
    <source>
        <dbReference type="SAM" id="Coils"/>
    </source>
</evidence>
<organism evidence="3">
    <name type="scientific">hydrocarbon metagenome</name>
    <dbReference type="NCBI Taxonomy" id="938273"/>
    <lineage>
        <taxon>unclassified sequences</taxon>
        <taxon>metagenomes</taxon>
        <taxon>ecological metagenomes</taxon>
    </lineage>
</organism>
<dbReference type="Gene3D" id="3.40.50.300">
    <property type="entry name" value="P-loop containing nucleotide triphosphate hydrolases"/>
    <property type="match status" value="2"/>
</dbReference>
<dbReference type="GO" id="GO:0016887">
    <property type="term" value="F:ATP hydrolysis activity"/>
    <property type="evidence" value="ECO:0007669"/>
    <property type="project" value="InterPro"/>
</dbReference>
<protein>
    <submittedName>
        <fullName evidence="3">Dna double-strand break repair rad50 atpase</fullName>
    </submittedName>
</protein>
<dbReference type="SUPFAM" id="SSF52540">
    <property type="entry name" value="P-loop containing nucleoside triphosphate hydrolases"/>
    <property type="match status" value="1"/>
</dbReference>
<feature type="coiled-coil region" evidence="1">
    <location>
        <begin position="839"/>
        <end position="904"/>
    </location>
</feature>
<feature type="coiled-coil region" evidence="1">
    <location>
        <begin position="551"/>
        <end position="578"/>
    </location>
</feature>